<dbReference type="InterPro" id="IPR008266">
    <property type="entry name" value="Tyr_kinase_AS"/>
</dbReference>
<evidence type="ECO:0000256" key="8">
    <source>
        <dbReference type="ARBA" id="ARBA00048679"/>
    </source>
</evidence>
<dbReference type="InterPro" id="IPR011009">
    <property type="entry name" value="Kinase-like_dom_sf"/>
</dbReference>
<keyword evidence="2" id="KW-0723">Serine/threonine-protein kinase</keyword>
<reference evidence="11 12" key="1">
    <citation type="journal article" date="2019" name="Nat. Ecol. Evol.">
        <title>Megaphylogeny resolves global patterns of mushroom evolution.</title>
        <authorList>
            <person name="Varga T."/>
            <person name="Krizsan K."/>
            <person name="Foldi C."/>
            <person name="Dima B."/>
            <person name="Sanchez-Garcia M."/>
            <person name="Sanchez-Ramirez S."/>
            <person name="Szollosi G.J."/>
            <person name="Szarkandi J.G."/>
            <person name="Papp V."/>
            <person name="Albert L."/>
            <person name="Andreopoulos W."/>
            <person name="Angelini C."/>
            <person name="Antonin V."/>
            <person name="Barry K.W."/>
            <person name="Bougher N.L."/>
            <person name="Buchanan P."/>
            <person name="Buyck B."/>
            <person name="Bense V."/>
            <person name="Catcheside P."/>
            <person name="Chovatia M."/>
            <person name="Cooper J."/>
            <person name="Damon W."/>
            <person name="Desjardin D."/>
            <person name="Finy P."/>
            <person name="Geml J."/>
            <person name="Haridas S."/>
            <person name="Hughes K."/>
            <person name="Justo A."/>
            <person name="Karasinski D."/>
            <person name="Kautmanova I."/>
            <person name="Kiss B."/>
            <person name="Kocsube S."/>
            <person name="Kotiranta H."/>
            <person name="LaButti K.M."/>
            <person name="Lechner B.E."/>
            <person name="Liimatainen K."/>
            <person name="Lipzen A."/>
            <person name="Lukacs Z."/>
            <person name="Mihaltcheva S."/>
            <person name="Morgado L.N."/>
            <person name="Niskanen T."/>
            <person name="Noordeloos M.E."/>
            <person name="Ohm R.A."/>
            <person name="Ortiz-Santana B."/>
            <person name="Ovrebo C."/>
            <person name="Racz N."/>
            <person name="Riley R."/>
            <person name="Savchenko A."/>
            <person name="Shiryaev A."/>
            <person name="Soop K."/>
            <person name="Spirin V."/>
            <person name="Szebenyi C."/>
            <person name="Tomsovsky M."/>
            <person name="Tulloss R.E."/>
            <person name="Uehling J."/>
            <person name="Grigoriev I.V."/>
            <person name="Vagvolgyi C."/>
            <person name="Papp T."/>
            <person name="Martin F.M."/>
            <person name="Miettinen O."/>
            <person name="Hibbett D.S."/>
            <person name="Nagy L.G."/>
        </authorList>
    </citation>
    <scope>NUCLEOTIDE SEQUENCE [LARGE SCALE GENOMIC DNA]</scope>
    <source>
        <strain evidence="11 12">CBS 121175</strain>
    </source>
</reference>
<evidence type="ECO:0000313" key="11">
    <source>
        <dbReference type="EMBL" id="TFK27481.1"/>
    </source>
</evidence>
<evidence type="ECO:0000256" key="7">
    <source>
        <dbReference type="ARBA" id="ARBA00047899"/>
    </source>
</evidence>
<comment type="catalytic activity">
    <reaction evidence="7">
        <text>L-threonyl-[protein] + ATP = O-phospho-L-threonyl-[protein] + ADP + H(+)</text>
        <dbReference type="Rhea" id="RHEA:46608"/>
        <dbReference type="Rhea" id="RHEA-COMP:11060"/>
        <dbReference type="Rhea" id="RHEA-COMP:11605"/>
        <dbReference type="ChEBI" id="CHEBI:15378"/>
        <dbReference type="ChEBI" id="CHEBI:30013"/>
        <dbReference type="ChEBI" id="CHEBI:30616"/>
        <dbReference type="ChEBI" id="CHEBI:61977"/>
        <dbReference type="ChEBI" id="CHEBI:456216"/>
        <dbReference type="EC" id="2.7.11.1"/>
    </reaction>
</comment>
<proteinExistence type="predicted"/>
<feature type="domain" description="Protein kinase" evidence="10">
    <location>
        <begin position="58"/>
        <end position="443"/>
    </location>
</feature>
<organism evidence="11 12">
    <name type="scientific">Coprinopsis marcescibilis</name>
    <name type="common">Agaric fungus</name>
    <name type="synonym">Psathyrella marcescibilis</name>
    <dbReference type="NCBI Taxonomy" id="230819"/>
    <lineage>
        <taxon>Eukaryota</taxon>
        <taxon>Fungi</taxon>
        <taxon>Dikarya</taxon>
        <taxon>Basidiomycota</taxon>
        <taxon>Agaricomycotina</taxon>
        <taxon>Agaricomycetes</taxon>
        <taxon>Agaricomycetidae</taxon>
        <taxon>Agaricales</taxon>
        <taxon>Agaricineae</taxon>
        <taxon>Psathyrellaceae</taxon>
        <taxon>Coprinopsis</taxon>
    </lineage>
</organism>
<comment type="catalytic activity">
    <reaction evidence="8">
        <text>L-seryl-[protein] + ATP = O-phospho-L-seryl-[protein] + ADP + H(+)</text>
        <dbReference type="Rhea" id="RHEA:17989"/>
        <dbReference type="Rhea" id="RHEA-COMP:9863"/>
        <dbReference type="Rhea" id="RHEA-COMP:11604"/>
        <dbReference type="ChEBI" id="CHEBI:15378"/>
        <dbReference type="ChEBI" id="CHEBI:29999"/>
        <dbReference type="ChEBI" id="CHEBI:30616"/>
        <dbReference type="ChEBI" id="CHEBI:83421"/>
        <dbReference type="ChEBI" id="CHEBI:456216"/>
        <dbReference type="EC" id="2.7.11.1"/>
    </reaction>
</comment>
<dbReference type="AlphaFoldDB" id="A0A5C3LG35"/>
<dbReference type="GO" id="GO:0050684">
    <property type="term" value="P:regulation of mRNA processing"/>
    <property type="evidence" value="ECO:0007669"/>
    <property type="project" value="TreeGrafter"/>
</dbReference>
<dbReference type="InterPro" id="IPR051334">
    <property type="entry name" value="SRPK"/>
</dbReference>
<dbReference type="Proteomes" id="UP000307440">
    <property type="component" value="Unassembled WGS sequence"/>
</dbReference>
<dbReference type="Pfam" id="PF00069">
    <property type="entry name" value="Pkinase"/>
    <property type="match status" value="1"/>
</dbReference>
<evidence type="ECO:0000259" key="10">
    <source>
        <dbReference type="PROSITE" id="PS50011"/>
    </source>
</evidence>
<evidence type="ECO:0000256" key="6">
    <source>
        <dbReference type="ARBA" id="ARBA00022840"/>
    </source>
</evidence>
<evidence type="ECO:0000256" key="4">
    <source>
        <dbReference type="ARBA" id="ARBA00022741"/>
    </source>
</evidence>
<dbReference type="GO" id="GO:0005737">
    <property type="term" value="C:cytoplasm"/>
    <property type="evidence" value="ECO:0007669"/>
    <property type="project" value="TreeGrafter"/>
</dbReference>
<sequence>MLWLRNVLSRPVLRYASARRAFRHFIPPQLDEIEDLEGYRPGGYHPISIGDVYDHGRFRVLHKLGSGGSATVWLARDKPKGGNQGRLVALKAMHADLSSAPPIAIPHTPEANVQTTDHQFTVQGPNGTHLFLASPLAGPSVRAMSDSPGRVAGTRRLRADLARKVAKQTATALQHLHHIGVVHGDLTTSNILFRLSPHTRGWSDAEVYAHFGEPELESVRTCDGRPPGPHAPPALVAAIPNTRLCDAPRLLLEHTVLADFGQSFFAHSPPPSYVPRTTLGYQSPEARFEARVGLEADIWALACAIFEIRAGFALFEAFLGSEVDVLKQTVEMLGRLPEPWWGAFEERSRWFEQDGRPRSELEQERSGVLLIAYPTSIREKLREIGAQDDDDVDYMPPGPMFEKRRVGLSEAEVELMADLLEKMLRYKPEERIRIGDVVRHPWFML</sequence>
<accession>A0A5C3LG35</accession>
<dbReference type="PROSITE" id="PS50011">
    <property type="entry name" value="PROTEIN_KINASE_DOM"/>
    <property type="match status" value="1"/>
</dbReference>
<keyword evidence="12" id="KW-1185">Reference proteome</keyword>
<evidence type="ECO:0000256" key="5">
    <source>
        <dbReference type="ARBA" id="ARBA00022777"/>
    </source>
</evidence>
<evidence type="ECO:0000256" key="2">
    <source>
        <dbReference type="ARBA" id="ARBA00022527"/>
    </source>
</evidence>
<dbReference type="SMART" id="SM00220">
    <property type="entry name" value="S_TKc"/>
    <property type="match status" value="1"/>
</dbReference>
<evidence type="ECO:0000256" key="3">
    <source>
        <dbReference type="ARBA" id="ARBA00022679"/>
    </source>
</evidence>
<dbReference type="EC" id="2.7.11.1" evidence="1"/>
<keyword evidence="4 9" id="KW-0547">Nucleotide-binding</keyword>
<dbReference type="SUPFAM" id="SSF56112">
    <property type="entry name" value="Protein kinase-like (PK-like)"/>
    <property type="match status" value="1"/>
</dbReference>
<dbReference type="Gene3D" id="3.30.200.20">
    <property type="entry name" value="Phosphorylase Kinase, domain 1"/>
    <property type="match status" value="1"/>
</dbReference>
<gene>
    <name evidence="11" type="ORF">FA15DRAFT_754225</name>
</gene>
<dbReference type="GO" id="GO:0000245">
    <property type="term" value="P:spliceosomal complex assembly"/>
    <property type="evidence" value="ECO:0007669"/>
    <property type="project" value="TreeGrafter"/>
</dbReference>
<dbReference type="GO" id="GO:0005634">
    <property type="term" value="C:nucleus"/>
    <property type="evidence" value="ECO:0007669"/>
    <property type="project" value="TreeGrafter"/>
</dbReference>
<dbReference type="GO" id="GO:0005524">
    <property type="term" value="F:ATP binding"/>
    <property type="evidence" value="ECO:0007669"/>
    <property type="project" value="UniProtKB-UniRule"/>
</dbReference>
<dbReference type="GO" id="GO:0004674">
    <property type="term" value="F:protein serine/threonine kinase activity"/>
    <property type="evidence" value="ECO:0007669"/>
    <property type="project" value="UniProtKB-KW"/>
</dbReference>
<evidence type="ECO:0000256" key="9">
    <source>
        <dbReference type="PROSITE-ProRule" id="PRU10141"/>
    </source>
</evidence>
<dbReference type="PROSITE" id="PS00107">
    <property type="entry name" value="PROTEIN_KINASE_ATP"/>
    <property type="match status" value="1"/>
</dbReference>
<keyword evidence="6 9" id="KW-0067">ATP-binding</keyword>
<dbReference type="InterPro" id="IPR017441">
    <property type="entry name" value="Protein_kinase_ATP_BS"/>
</dbReference>
<dbReference type="OrthoDB" id="5979581at2759"/>
<dbReference type="STRING" id="230819.A0A5C3LG35"/>
<protein>
    <recommendedName>
        <fullName evidence="1">non-specific serine/threonine protein kinase</fullName>
        <ecNumber evidence="1">2.7.11.1</ecNumber>
    </recommendedName>
</protein>
<dbReference type="PROSITE" id="PS00109">
    <property type="entry name" value="PROTEIN_KINASE_TYR"/>
    <property type="match status" value="1"/>
</dbReference>
<dbReference type="PANTHER" id="PTHR47634">
    <property type="entry name" value="PROTEIN KINASE DOMAIN-CONTAINING PROTEIN-RELATED"/>
    <property type="match status" value="1"/>
</dbReference>
<evidence type="ECO:0000256" key="1">
    <source>
        <dbReference type="ARBA" id="ARBA00012513"/>
    </source>
</evidence>
<dbReference type="InterPro" id="IPR000719">
    <property type="entry name" value="Prot_kinase_dom"/>
</dbReference>
<keyword evidence="3" id="KW-0808">Transferase</keyword>
<feature type="binding site" evidence="9">
    <location>
        <position position="91"/>
    </location>
    <ligand>
        <name>ATP</name>
        <dbReference type="ChEBI" id="CHEBI:30616"/>
    </ligand>
</feature>
<dbReference type="EMBL" id="ML210164">
    <property type="protein sequence ID" value="TFK27481.1"/>
    <property type="molecule type" value="Genomic_DNA"/>
</dbReference>
<keyword evidence="5 11" id="KW-0418">Kinase</keyword>
<evidence type="ECO:0000313" key="12">
    <source>
        <dbReference type="Proteomes" id="UP000307440"/>
    </source>
</evidence>
<name>A0A5C3LG35_COPMA</name>
<dbReference type="PANTHER" id="PTHR47634:SF9">
    <property type="entry name" value="PROTEIN KINASE DOMAIN-CONTAINING PROTEIN-RELATED"/>
    <property type="match status" value="1"/>
</dbReference>
<dbReference type="Gene3D" id="1.10.510.10">
    <property type="entry name" value="Transferase(Phosphotransferase) domain 1"/>
    <property type="match status" value="1"/>
</dbReference>